<proteinExistence type="predicted"/>
<keyword evidence="4" id="KW-1185">Reference proteome</keyword>
<reference evidence="4" key="1">
    <citation type="submission" date="2014-10" db="EMBL/GenBank/DDBJ databases">
        <title>Host range determinants in two T5-related coliphages isolated from horse feces.</title>
        <authorList>
            <person name="Golomidova A.K."/>
            <person name="Kulikov E.E."/>
            <person name="Letarov A.V."/>
            <person name="Prokhorov N.S."/>
        </authorList>
    </citation>
    <scope>NUCLEOTIDE SEQUENCE [LARGE SCALE GENOMIC DNA]</scope>
</reference>
<name>A0A0A7RSM4_9CAUD</name>
<dbReference type="EMBL" id="KM979354">
    <property type="protein sequence ID" value="AJA41615.1"/>
    <property type="molecule type" value="Genomic_DNA"/>
</dbReference>
<dbReference type="GeneID" id="24723602"/>
<gene>
    <name evidence="3" type="primary">dnaB</name>
    <name evidence="3" type="ORF">DT57C_000095</name>
</gene>
<evidence type="ECO:0000259" key="2">
    <source>
        <dbReference type="Pfam" id="PF03796"/>
    </source>
</evidence>
<dbReference type="InterPro" id="IPR027417">
    <property type="entry name" value="P-loop_NTPase"/>
</dbReference>
<dbReference type="GO" id="GO:0005524">
    <property type="term" value="F:ATP binding"/>
    <property type="evidence" value="ECO:0007669"/>
    <property type="project" value="InterPro"/>
</dbReference>
<protein>
    <submittedName>
        <fullName evidence="3">Putative replicative DNA helicase</fullName>
    </submittedName>
</protein>
<dbReference type="Pfam" id="PF03796">
    <property type="entry name" value="DnaB_C"/>
    <property type="match status" value="1"/>
</dbReference>
<dbReference type="RefSeq" id="YP_009149876.1">
    <property type="nucleotide sequence ID" value="NC_027356.1"/>
</dbReference>
<organism evidence="3 4">
    <name type="scientific">Escherichia phage DT57C</name>
    <dbReference type="NCBI Taxonomy" id="2681606"/>
    <lineage>
        <taxon>Viruses</taxon>
        <taxon>Duplodnaviria</taxon>
        <taxon>Heunggongvirae</taxon>
        <taxon>Uroviricota</taxon>
        <taxon>Caudoviricetes</taxon>
        <taxon>Demerecviridae</taxon>
        <taxon>Markadamsvirinae</taxon>
        <taxon>Tequintavirus</taxon>
        <taxon>Tequintavirus DT57C</taxon>
    </lineage>
</organism>
<keyword evidence="3" id="KW-0347">Helicase</keyword>
<reference evidence="3 4" key="2">
    <citation type="journal article" date="2015" name="Arch. Virol.">
        <title>Complete genome sequences of T5-related Escherichia coli bacteriophages DT57C and DT571/2 isolated from horse feces.</title>
        <authorList>
            <person name="Golomidova A.K."/>
            <person name="Kulikov E.E."/>
            <person name="Prokhorov N.S."/>
            <person name="Guerrero-Ferreira R.C."/>
            <person name="Ksenzenko V.N."/>
            <person name="Tarasyan K.K."/>
            <person name="Letarov A.V."/>
        </authorList>
    </citation>
    <scope>NUCLEOTIDE SEQUENCE [LARGE SCALE GENOMIC DNA]</scope>
</reference>
<evidence type="ECO:0000313" key="3">
    <source>
        <dbReference type="EMBL" id="AJA41615.1"/>
    </source>
</evidence>
<dbReference type="InterPro" id="IPR007694">
    <property type="entry name" value="DNA_helicase_DnaB-like_C"/>
</dbReference>
<evidence type="ECO:0000256" key="1">
    <source>
        <dbReference type="SAM" id="MobiDB-lite"/>
    </source>
</evidence>
<feature type="domain" description="SF4 helicase" evidence="2">
    <location>
        <begin position="192"/>
        <end position="407"/>
    </location>
</feature>
<dbReference type="Gene3D" id="3.40.50.300">
    <property type="entry name" value="P-loop containing nucleotide triphosphate hydrolases"/>
    <property type="match status" value="1"/>
</dbReference>
<evidence type="ECO:0000313" key="4">
    <source>
        <dbReference type="Proteomes" id="UP000031090"/>
    </source>
</evidence>
<feature type="region of interest" description="Disordered" evidence="1">
    <location>
        <begin position="479"/>
        <end position="507"/>
    </location>
</feature>
<keyword evidence="3" id="KW-0067">ATP-binding</keyword>
<feature type="compositionally biased region" description="Polar residues" evidence="1">
    <location>
        <begin position="498"/>
        <end position="507"/>
    </location>
</feature>
<keyword evidence="3" id="KW-0378">Hydrolase</keyword>
<dbReference type="Proteomes" id="UP000031090">
    <property type="component" value="Segment"/>
</dbReference>
<dbReference type="GO" id="GO:0003678">
    <property type="term" value="F:DNA helicase activity"/>
    <property type="evidence" value="ECO:0007669"/>
    <property type="project" value="InterPro"/>
</dbReference>
<dbReference type="GO" id="GO:0006260">
    <property type="term" value="P:DNA replication"/>
    <property type="evidence" value="ECO:0007669"/>
    <property type="project" value="InterPro"/>
</dbReference>
<accession>A0A0A7RSM4</accession>
<dbReference type="SUPFAM" id="SSF52540">
    <property type="entry name" value="P-loop containing nucleoside triphosphate hydrolases"/>
    <property type="match status" value="1"/>
</dbReference>
<sequence length="507" mass="57549">MLLPLFAFRRHESVQRRMTLFNVQAVVLKMLLASEQKQIALETFSKLHKDHFNDAFSSIYQAVQNYYKKYNTMPSIDALMLEANRNARLSQALVVLANTQIPEVSMEQALEVLEAEYTQDLFLKLLETDVLQDLTMLDQGEILNRVASLHLKLEEKVTNTGKVFNADNMRIFQREEDTKLNLIALGICNEFDAQIGLARTETLLLGGWRGTGKSIICSNIQVQQYLNGDIAPYFSIEMKEHEVFRRNLAMLAGVSALAMRNNTLEGAALLRLARTRARMFNGGEELFDNFVKQYTMAKMCDFYDMESKLIEGYELHTPMIIVYDPELSITTVDVELNKLVARYGDKVTVALLDYINQTRLPDSKTIDMYDWKEQMVVSSSFKSICQKHNVAGVAPYQIDQDGRTRMSKGILDSADMAANLNAAKADNGQGAIMFDFVKTRSSDSVKFMPKMNWETLRMDNTTNLAMEDISQMEAEFVIPIEKDKPAQSKRAKKDKAENSTGEQASDI</sequence>
<dbReference type="KEGG" id="vg:24723602"/>
<keyword evidence="3" id="KW-0547">Nucleotide-binding</keyword>